<protein>
    <submittedName>
        <fullName evidence="2">Uncharacterized protein</fullName>
    </submittedName>
</protein>
<dbReference type="Proteomes" id="UP001408356">
    <property type="component" value="Unassembled WGS sequence"/>
</dbReference>
<accession>A0ABR2UW43</accession>
<organism evidence="2 3">
    <name type="scientific">Seiridium unicorne</name>
    <dbReference type="NCBI Taxonomy" id="138068"/>
    <lineage>
        <taxon>Eukaryota</taxon>
        <taxon>Fungi</taxon>
        <taxon>Dikarya</taxon>
        <taxon>Ascomycota</taxon>
        <taxon>Pezizomycotina</taxon>
        <taxon>Sordariomycetes</taxon>
        <taxon>Xylariomycetidae</taxon>
        <taxon>Amphisphaeriales</taxon>
        <taxon>Sporocadaceae</taxon>
        <taxon>Seiridium</taxon>
    </lineage>
</organism>
<comment type="caution">
    <text evidence="2">The sequence shown here is derived from an EMBL/GenBank/DDBJ whole genome shotgun (WGS) entry which is preliminary data.</text>
</comment>
<sequence>MKLSSLFTLAAGVSGMRIPQARGGIEQKDIIRIESTLPVSEVGCHGNPISVTDAAAAKQKLVKWSDEGNRVEPHNMHGAFYTTAVWYTCNCKFFHSDAVPQEELDEAERLIEEKCGRGASGWVWSQDWDKTWTLQQWVAVIGKAARDVCPPHCVYFDIEKVDVT</sequence>
<evidence type="ECO:0000256" key="1">
    <source>
        <dbReference type="SAM" id="SignalP"/>
    </source>
</evidence>
<keyword evidence="3" id="KW-1185">Reference proteome</keyword>
<evidence type="ECO:0000313" key="2">
    <source>
        <dbReference type="EMBL" id="KAK9418893.1"/>
    </source>
</evidence>
<dbReference type="EMBL" id="JARVKF010000342">
    <property type="protein sequence ID" value="KAK9418893.1"/>
    <property type="molecule type" value="Genomic_DNA"/>
</dbReference>
<feature type="signal peptide" evidence="1">
    <location>
        <begin position="1"/>
        <end position="15"/>
    </location>
</feature>
<evidence type="ECO:0000313" key="3">
    <source>
        <dbReference type="Proteomes" id="UP001408356"/>
    </source>
</evidence>
<reference evidence="2 3" key="1">
    <citation type="journal article" date="2024" name="J. Plant Pathol.">
        <title>Sequence and assembly of the genome of Seiridium unicorne, isolate CBS 538.82, causal agent of cypress canker disease.</title>
        <authorList>
            <person name="Scali E."/>
            <person name="Rocca G.D."/>
            <person name="Danti R."/>
            <person name="Garbelotto M."/>
            <person name="Barberini S."/>
            <person name="Baroncelli R."/>
            <person name="Emiliani G."/>
        </authorList>
    </citation>
    <scope>NUCLEOTIDE SEQUENCE [LARGE SCALE GENOMIC DNA]</scope>
    <source>
        <strain evidence="2 3">BM-138-508</strain>
    </source>
</reference>
<keyword evidence="1" id="KW-0732">Signal</keyword>
<feature type="chain" id="PRO_5047364425" evidence="1">
    <location>
        <begin position="16"/>
        <end position="164"/>
    </location>
</feature>
<gene>
    <name evidence="2" type="ORF">SUNI508_07665</name>
</gene>
<proteinExistence type="predicted"/>
<name>A0ABR2UW43_9PEZI</name>